<protein>
    <submittedName>
        <fullName evidence="2">Uncharacterized protein</fullName>
    </submittedName>
</protein>
<name>A0A067JXK4_JATCU</name>
<dbReference type="EMBL" id="KK915133">
    <property type="protein sequence ID" value="KDP24254.1"/>
    <property type="molecule type" value="Genomic_DNA"/>
</dbReference>
<feature type="region of interest" description="Disordered" evidence="1">
    <location>
        <begin position="29"/>
        <end position="53"/>
    </location>
</feature>
<evidence type="ECO:0000313" key="2">
    <source>
        <dbReference type="EMBL" id="KDP24254.1"/>
    </source>
</evidence>
<proteinExistence type="predicted"/>
<keyword evidence="3" id="KW-1185">Reference proteome</keyword>
<accession>A0A067JXK4</accession>
<gene>
    <name evidence="2" type="ORF">JCGZ_26711</name>
</gene>
<sequence>MAEPSVPLSEMEKMIERIVASSIEKLMRSDKGKEKMVIEDDEEAKGEFEKMEL</sequence>
<dbReference type="AlphaFoldDB" id="A0A067JXK4"/>
<evidence type="ECO:0000256" key="1">
    <source>
        <dbReference type="SAM" id="MobiDB-lite"/>
    </source>
</evidence>
<reference evidence="2 3" key="1">
    <citation type="journal article" date="2014" name="PLoS ONE">
        <title>Global Analysis of Gene Expression Profiles in Physic Nut (Jatropha curcas L.) Seedlings Exposed to Salt Stress.</title>
        <authorList>
            <person name="Zhang L."/>
            <person name="Zhang C."/>
            <person name="Wu P."/>
            <person name="Chen Y."/>
            <person name="Li M."/>
            <person name="Jiang H."/>
            <person name="Wu G."/>
        </authorList>
    </citation>
    <scope>NUCLEOTIDE SEQUENCE [LARGE SCALE GENOMIC DNA]</scope>
    <source>
        <strain evidence="3">cv. GZQX0401</strain>
        <tissue evidence="2">Young leaves</tissue>
    </source>
</reference>
<dbReference type="Proteomes" id="UP000027138">
    <property type="component" value="Unassembled WGS sequence"/>
</dbReference>
<evidence type="ECO:0000313" key="3">
    <source>
        <dbReference type="Proteomes" id="UP000027138"/>
    </source>
</evidence>
<organism evidence="2 3">
    <name type="scientific">Jatropha curcas</name>
    <name type="common">Barbados nut</name>
    <dbReference type="NCBI Taxonomy" id="180498"/>
    <lineage>
        <taxon>Eukaryota</taxon>
        <taxon>Viridiplantae</taxon>
        <taxon>Streptophyta</taxon>
        <taxon>Embryophyta</taxon>
        <taxon>Tracheophyta</taxon>
        <taxon>Spermatophyta</taxon>
        <taxon>Magnoliopsida</taxon>
        <taxon>eudicotyledons</taxon>
        <taxon>Gunneridae</taxon>
        <taxon>Pentapetalae</taxon>
        <taxon>rosids</taxon>
        <taxon>fabids</taxon>
        <taxon>Malpighiales</taxon>
        <taxon>Euphorbiaceae</taxon>
        <taxon>Crotonoideae</taxon>
        <taxon>Jatropheae</taxon>
        <taxon>Jatropha</taxon>
    </lineage>
</organism>
<feature type="compositionally biased region" description="Basic and acidic residues" evidence="1">
    <location>
        <begin position="29"/>
        <end position="38"/>
    </location>
</feature>